<protein>
    <submittedName>
        <fullName evidence="1">SEC-C motif-containing protein</fullName>
    </submittedName>
</protein>
<evidence type="ECO:0000313" key="1">
    <source>
        <dbReference type="EMBL" id="TDW96189.1"/>
    </source>
</evidence>
<dbReference type="AlphaFoldDB" id="A0A4R8DF37"/>
<dbReference type="Pfam" id="PF18928">
    <property type="entry name" value="DUF5677"/>
    <property type="match status" value="1"/>
</dbReference>
<evidence type="ECO:0000313" key="2">
    <source>
        <dbReference type="Proteomes" id="UP000294498"/>
    </source>
</evidence>
<dbReference type="Proteomes" id="UP000294498">
    <property type="component" value="Unassembled WGS sequence"/>
</dbReference>
<dbReference type="RefSeq" id="WP_133996238.1">
    <property type="nucleotide sequence ID" value="NZ_SODV01000002.1"/>
</dbReference>
<dbReference type="SUPFAM" id="SSF103642">
    <property type="entry name" value="Sec-C motif"/>
    <property type="match status" value="1"/>
</dbReference>
<sequence>MKDIPSNVLCPCGSGRKYKRCCKEKNIFKLDDNGHVVRRVELHPKAVEIVEKNKREFSELFGREPQPNEPVLFHTLLMSDDDYMEGIQEIFDKVGIPKEIAYAHRKTGMAVSEMNEHLIPTSDMLRWDAAIKEYRDIEKGKKKINRPEILDRIESLSERLNFCQYLLGLIIFKQNDIQRQKRFDENITEVEYILFCLTKNLKTLRAALNLIEGNFGEDALNLIRSIFENYLHVAMSIRNNDFINDIKIKIGLLLGTHKYIRKGAEKVVEVATGKEARLKFTKNHQLALLHPLYGKMDIEIYNYLYDFLSGFTHPDLVTLSCYVDENGFNYQKRNFSSESILYISFFNLLILNEIKNLNGIDNTSILDIDRFTQTTAPHLIKIFGQVEKDFPNYPSFMKERVEALYSV</sequence>
<reference evidence="1 2" key="1">
    <citation type="submission" date="2019-03" db="EMBL/GenBank/DDBJ databases">
        <title>Genomic Encyclopedia of Type Strains, Phase IV (KMG-IV): sequencing the most valuable type-strain genomes for metagenomic binning, comparative biology and taxonomic classification.</title>
        <authorList>
            <person name="Goeker M."/>
        </authorList>
    </citation>
    <scope>NUCLEOTIDE SEQUENCE [LARGE SCALE GENOMIC DNA]</scope>
    <source>
        <strain evidence="1 2">DSM 100059</strain>
    </source>
</reference>
<dbReference type="OrthoDB" id="1551481at2"/>
<gene>
    <name evidence="1" type="ORF">EDB95_4013</name>
</gene>
<dbReference type="InterPro" id="IPR004027">
    <property type="entry name" value="SEC_C_motif"/>
</dbReference>
<organism evidence="1 2">
    <name type="scientific">Dinghuibacter silviterrae</name>
    <dbReference type="NCBI Taxonomy" id="1539049"/>
    <lineage>
        <taxon>Bacteria</taxon>
        <taxon>Pseudomonadati</taxon>
        <taxon>Bacteroidota</taxon>
        <taxon>Chitinophagia</taxon>
        <taxon>Chitinophagales</taxon>
        <taxon>Chitinophagaceae</taxon>
        <taxon>Dinghuibacter</taxon>
    </lineage>
</organism>
<proteinExistence type="predicted"/>
<name>A0A4R8DF37_9BACT</name>
<keyword evidence="2" id="KW-1185">Reference proteome</keyword>
<dbReference type="Pfam" id="PF02810">
    <property type="entry name" value="SEC-C"/>
    <property type="match status" value="1"/>
</dbReference>
<dbReference type="EMBL" id="SODV01000002">
    <property type="protein sequence ID" value="TDW96189.1"/>
    <property type="molecule type" value="Genomic_DNA"/>
</dbReference>
<comment type="caution">
    <text evidence="1">The sequence shown here is derived from an EMBL/GenBank/DDBJ whole genome shotgun (WGS) entry which is preliminary data.</text>
</comment>
<accession>A0A4R8DF37</accession>
<dbReference type="InterPro" id="IPR043733">
    <property type="entry name" value="DUF5677"/>
</dbReference>